<proteinExistence type="predicted"/>
<keyword evidence="2" id="KW-1185">Reference proteome</keyword>
<dbReference type="EMBL" id="VYZN01000019">
    <property type="protein sequence ID" value="KAE9536981.1"/>
    <property type="molecule type" value="Genomic_DNA"/>
</dbReference>
<reference evidence="1 2" key="1">
    <citation type="submission" date="2019-08" db="EMBL/GenBank/DDBJ databases">
        <title>The genome of the soybean aphid Biotype 1, its phylome, world population structure and adaptation to the North American continent.</title>
        <authorList>
            <person name="Giordano R."/>
            <person name="Donthu R.K."/>
            <person name="Hernandez A.G."/>
            <person name="Wright C.L."/>
            <person name="Zimin A.V."/>
        </authorList>
    </citation>
    <scope>NUCLEOTIDE SEQUENCE [LARGE SCALE GENOMIC DNA]</scope>
    <source>
        <tissue evidence="1">Whole aphids</tissue>
    </source>
</reference>
<evidence type="ECO:0000313" key="2">
    <source>
        <dbReference type="Proteomes" id="UP000475862"/>
    </source>
</evidence>
<sequence>MNIILNGMMNFKFLENMSKLRKCTTVQILENFTNYSPISHAHMHRFISTRHDDVHMRLGTKKKTWLQQVPYNIQTFYYIKACWKDNNLFYNGNVIAYEDNIVLHVLCSILAFSVYSALCNVLSNIFVRKNSTLSYQYSTKYTKMRTLHWFYTSLVYTQGRVAYLKWPRAALVLNPALSIRSLTCVSLLLRPNIYSQLSIQSQQKLFVRSLTFRWETYYLTEYTIGKSHNLDGKHYFLDFKYQSPRNHKKSRPEGLRAKWIRDSEIRISA</sequence>
<protein>
    <submittedName>
        <fullName evidence="1">Uncharacterized protein</fullName>
    </submittedName>
</protein>
<dbReference type="Proteomes" id="UP000475862">
    <property type="component" value="Unassembled WGS sequence"/>
</dbReference>
<evidence type="ECO:0000313" key="1">
    <source>
        <dbReference type="EMBL" id="KAE9536981.1"/>
    </source>
</evidence>
<accession>A0A6G0TSK3</accession>
<organism evidence="1 2">
    <name type="scientific">Aphis glycines</name>
    <name type="common">Soybean aphid</name>
    <dbReference type="NCBI Taxonomy" id="307491"/>
    <lineage>
        <taxon>Eukaryota</taxon>
        <taxon>Metazoa</taxon>
        <taxon>Ecdysozoa</taxon>
        <taxon>Arthropoda</taxon>
        <taxon>Hexapoda</taxon>
        <taxon>Insecta</taxon>
        <taxon>Pterygota</taxon>
        <taxon>Neoptera</taxon>
        <taxon>Paraneoptera</taxon>
        <taxon>Hemiptera</taxon>
        <taxon>Sternorrhyncha</taxon>
        <taxon>Aphidomorpha</taxon>
        <taxon>Aphidoidea</taxon>
        <taxon>Aphididae</taxon>
        <taxon>Aphidini</taxon>
        <taxon>Aphis</taxon>
        <taxon>Aphis</taxon>
    </lineage>
</organism>
<gene>
    <name evidence="1" type="ORF">AGLY_006788</name>
</gene>
<dbReference type="AlphaFoldDB" id="A0A6G0TSK3"/>
<name>A0A6G0TSK3_APHGL</name>
<comment type="caution">
    <text evidence="1">The sequence shown here is derived from an EMBL/GenBank/DDBJ whole genome shotgun (WGS) entry which is preliminary data.</text>
</comment>